<name>A0ABN2CTV3_9ACTN</name>
<keyword evidence="2" id="KW-1185">Reference proteome</keyword>
<sequence>MAVGTYVLHLHDAEIEAAGQLYCVSPGNRPSGSDDGRVPAPAGDAARWRAATEAALAALRSVEERDRAARRQLHRPDQAWQGVWWELRRDRLHRDYEVRKAALEVEVRAAYRAFRDEAGDLTDHIAAWRERWAREEREREEQSRAERVAAVRAGADGAVWTYRIGDHGGHRRVLIWLPAVERGDGDERGAVVRDLTARQVQKMIEERRGRDPYLWIGWREATGRAMQEWYEDEARPAGSARVATDVGAWAALTGVVVEPVVWRPGELEGLRVAPPSRGSGPSGVSS</sequence>
<gene>
    <name evidence="1" type="ORF">GCM10009827_102330</name>
</gene>
<dbReference type="EMBL" id="BAAAQD010000034">
    <property type="protein sequence ID" value="GAA1564268.1"/>
    <property type="molecule type" value="Genomic_DNA"/>
</dbReference>
<reference evidence="1 2" key="1">
    <citation type="journal article" date="2019" name="Int. J. Syst. Evol. Microbiol.">
        <title>The Global Catalogue of Microorganisms (GCM) 10K type strain sequencing project: providing services to taxonomists for standard genome sequencing and annotation.</title>
        <authorList>
            <consortium name="The Broad Institute Genomics Platform"/>
            <consortium name="The Broad Institute Genome Sequencing Center for Infectious Disease"/>
            <person name="Wu L."/>
            <person name="Ma J."/>
        </authorList>
    </citation>
    <scope>NUCLEOTIDE SEQUENCE [LARGE SCALE GENOMIC DNA]</scope>
    <source>
        <strain evidence="1 2">JCM 15933</strain>
    </source>
</reference>
<dbReference type="Proteomes" id="UP001501470">
    <property type="component" value="Unassembled WGS sequence"/>
</dbReference>
<evidence type="ECO:0000313" key="2">
    <source>
        <dbReference type="Proteomes" id="UP001501470"/>
    </source>
</evidence>
<proteinExistence type="predicted"/>
<evidence type="ECO:0000313" key="1">
    <source>
        <dbReference type="EMBL" id="GAA1564268.1"/>
    </source>
</evidence>
<organism evidence="1 2">
    <name type="scientific">Dactylosporangium maewongense</name>
    <dbReference type="NCBI Taxonomy" id="634393"/>
    <lineage>
        <taxon>Bacteria</taxon>
        <taxon>Bacillati</taxon>
        <taxon>Actinomycetota</taxon>
        <taxon>Actinomycetes</taxon>
        <taxon>Micromonosporales</taxon>
        <taxon>Micromonosporaceae</taxon>
        <taxon>Dactylosporangium</taxon>
    </lineage>
</organism>
<accession>A0ABN2CTV3</accession>
<comment type="caution">
    <text evidence="1">The sequence shown here is derived from an EMBL/GenBank/DDBJ whole genome shotgun (WGS) entry which is preliminary data.</text>
</comment>
<protein>
    <submittedName>
        <fullName evidence="1">Uncharacterized protein</fullName>
    </submittedName>
</protein>